<dbReference type="RefSeq" id="WP_120016810.1">
    <property type="nucleotide sequence ID" value="NZ_QZWZ01000021.1"/>
</dbReference>
<keyword evidence="3" id="KW-1185">Reference proteome</keyword>
<evidence type="ECO:0000313" key="2">
    <source>
        <dbReference type="EMBL" id="RJT34113.1"/>
    </source>
</evidence>
<feature type="domain" description="UBP-type" evidence="1">
    <location>
        <begin position="3"/>
        <end position="102"/>
    </location>
</feature>
<comment type="caution">
    <text evidence="2">The sequence shown here is derived from an EMBL/GenBank/DDBJ whole genome shotgun (WGS) entry which is preliminary data.</text>
</comment>
<dbReference type="InterPro" id="IPR013083">
    <property type="entry name" value="Znf_RING/FYVE/PHD"/>
</dbReference>
<dbReference type="AlphaFoldDB" id="A0A3A5KMJ7"/>
<dbReference type="GO" id="GO:0008270">
    <property type="term" value="F:zinc ion binding"/>
    <property type="evidence" value="ECO:0007669"/>
    <property type="project" value="InterPro"/>
</dbReference>
<sequence>MADECRHASDIQDVTPSALGCEECLKSGSWWVHLRLCRTCGHVGCCDDSPNRHATKHFHATSHPIIEGYDPPEGWAWCYVDEVFLDLGDRATPQNGPIPRFY</sequence>
<gene>
    <name evidence="2" type="ORF">D3227_24285</name>
</gene>
<dbReference type="Proteomes" id="UP000272706">
    <property type="component" value="Unassembled WGS sequence"/>
</dbReference>
<evidence type="ECO:0000259" key="1">
    <source>
        <dbReference type="PROSITE" id="PS50271"/>
    </source>
</evidence>
<protein>
    <recommendedName>
        <fullName evidence="1">UBP-type domain-containing protein</fullName>
    </recommendedName>
</protein>
<dbReference type="Gene3D" id="3.30.40.10">
    <property type="entry name" value="Zinc/RING finger domain, C3HC4 (zinc finger)"/>
    <property type="match status" value="1"/>
</dbReference>
<reference evidence="2 3" key="1">
    <citation type="submission" date="2018-09" db="EMBL/GenBank/DDBJ databases">
        <title>Mesorhizobium carmichaelinearum sp. nov. isolated from Carmichaelinea spp. root nodules in New Zealand.</title>
        <authorList>
            <person name="De Meyer S.E."/>
        </authorList>
    </citation>
    <scope>NUCLEOTIDE SEQUENCE [LARGE SCALE GENOMIC DNA]</scope>
    <source>
        <strain evidence="2 3">ICMP19557</strain>
    </source>
</reference>
<dbReference type="PROSITE" id="PS50271">
    <property type="entry name" value="ZF_UBP"/>
    <property type="match status" value="1"/>
</dbReference>
<organism evidence="2 3">
    <name type="scientific">Mesorhizobium waimense</name>
    <dbReference type="NCBI Taxonomy" id="1300307"/>
    <lineage>
        <taxon>Bacteria</taxon>
        <taxon>Pseudomonadati</taxon>
        <taxon>Pseudomonadota</taxon>
        <taxon>Alphaproteobacteria</taxon>
        <taxon>Hyphomicrobiales</taxon>
        <taxon>Phyllobacteriaceae</taxon>
        <taxon>Mesorhizobium</taxon>
    </lineage>
</organism>
<dbReference type="EMBL" id="QZWZ01000021">
    <property type="protein sequence ID" value="RJT34113.1"/>
    <property type="molecule type" value="Genomic_DNA"/>
</dbReference>
<dbReference type="Pfam" id="PF02148">
    <property type="entry name" value="zf-UBP"/>
    <property type="match status" value="1"/>
</dbReference>
<dbReference type="SUPFAM" id="SSF57850">
    <property type="entry name" value="RING/U-box"/>
    <property type="match status" value="1"/>
</dbReference>
<dbReference type="InterPro" id="IPR001607">
    <property type="entry name" value="Znf_UBP"/>
</dbReference>
<dbReference type="OrthoDB" id="120315at2"/>
<evidence type="ECO:0000313" key="3">
    <source>
        <dbReference type="Proteomes" id="UP000272706"/>
    </source>
</evidence>
<accession>A0A3A5KMJ7</accession>
<name>A0A3A5KMJ7_9HYPH</name>
<proteinExistence type="predicted"/>